<dbReference type="InterPro" id="IPR021782">
    <property type="entry name" value="DUF3347"/>
</dbReference>
<dbReference type="RefSeq" id="WP_106291533.1">
    <property type="nucleotide sequence ID" value="NZ_PVTH01000002.1"/>
</dbReference>
<evidence type="ECO:0000259" key="1">
    <source>
        <dbReference type="Pfam" id="PF11827"/>
    </source>
</evidence>
<dbReference type="AlphaFoldDB" id="A0A2T0U8X2"/>
<dbReference type="PROSITE" id="PS51257">
    <property type="entry name" value="PROKAR_LIPOPROTEIN"/>
    <property type="match status" value="1"/>
</dbReference>
<dbReference type="Proteomes" id="UP000238034">
    <property type="component" value="Unassembled WGS sequence"/>
</dbReference>
<sequence>MKSKYFKNAVLSLGFISFMGLVSCSSGDKKHASSETDEVQHTEAAESSAASFEDEKVGQVYADYITLKDALVESDEKNAGIAAGALQSSLIESSNKKAADLAAKIASASSLKAQREPFNALSAEMEAILKAAKISGGSVYKQYCPMANGDQGGYWLANEKSIRNPYYGDEMMTCGSVKEEIK</sequence>
<accession>A0A2T0U8X2</accession>
<name>A0A2T0U8X2_9SPHI</name>
<protein>
    <submittedName>
        <fullName evidence="2">Uncharacterized protein DUF3347</fullName>
    </submittedName>
</protein>
<comment type="caution">
    <text evidence="2">The sequence shown here is derived from an EMBL/GenBank/DDBJ whole genome shotgun (WGS) entry which is preliminary data.</text>
</comment>
<feature type="domain" description="DUF3347" evidence="1">
    <location>
        <begin position="60"/>
        <end position="134"/>
    </location>
</feature>
<dbReference type="OrthoDB" id="5513217at2"/>
<keyword evidence="3" id="KW-1185">Reference proteome</keyword>
<organism evidence="2 3">
    <name type="scientific">Arcticibacter pallidicorallinus</name>
    <dbReference type="NCBI Taxonomy" id="1259464"/>
    <lineage>
        <taxon>Bacteria</taxon>
        <taxon>Pseudomonadati</taxon>
        <taxon>Bacteroidota</taxon>
        <taxon>Sphingobacteriia</taxon>
        <taxon>Sphingobacteriales</taxon>
        <taxon>Sphingobacteriaceae</taxon>
        <taxon>Arcticibacter</taxon>
    </lineage>
</organism>
<dbReference type="Pfam" id="PF11827">
    <property type="entry name" value="DUF3347"/>
    <property type="match status" value="1"/>
</dbReference>
<gene>
    <name evidence="2" type="ORF">B0I27_102147</name>
</gene>
<proteinExistence type="predicted"/>
<evidence type="ECO:0000313" key="2">
    <source>
        <dbReference type="EMBL" id="PRY54381.1"/>
    </source>
</evidence>
<evidence type="ECO:0000313" key="3">
    <source>
        <dbReference type="Proteomes" id="UP000238034"/>
    </source>
</evidence>
<reference evidence="2 3" key="1">
    <citation type="submission" date="2018-03" db="EMBL/GenBank/DDBJ databases">
        <title>Genomic Encyclopedia of Type Strains, Phase III (KMG-III): the genomes of soil and plant-associated and newly described type strains.</title>
        <authorList>
            <person name="Whitman W."/>
        </authorList>
    </citation>
    <scope>NUCLEOTIDE SEQUENCE [LARGE SCALE GENOMIC DNA]</scope>
    <source>
        <strain evidence="2 3">CGMCC 1.9313</strain>
    </source>
</reference>
<dbReference type="EMBL" id="PVTH01000002">
    <property type="protein sequence ID" value="PRY54381.1"/>
    <property type="molecule type" value="Genomic_DNA"/>
</dbReference>